<dbReference type="AlphaFoldDB" id="F4LID6"/>
<sequence>MKEIGGYLELELSSGKEYYSNLISVNTARNAFVYIAKAKKIKKVFLPYFLCDSVSEVCEREEIKYSFYHIDRQFKPIIDFLLGENQYLYIVNYYGQISNKEIREFKTKYKNIIIDNVQAFFQEPIEKIDTIYSCRKYFGVSDGAYLSTEKRCQENIETDISKDRMKHILGRFESSASDYYSDFHNNDESFKGLPLKYMSKLTHNLLSQIDYPKVMQKRNENWSFLNKQLKSKNKLDLIQTGAPYCYPFYIKNGINIKKQLSTKKIYIPTLWPNVLNQENCIEKDYAENILPLPIDQRYGLEEITYLLEELMKCIG</sequence>
<gene>
    <name evidence="1" type="ordered locus">Trebr_0738</name>
</gene>
<dbReference type="KEGG" id="tbe:Trebr_0738"/>
<keyword evidence="2" id="KW-1185">Reference proteome</keyword>
<dbReference type="InterPro" id="IPR015424">
    <property type="entry name" value="PyrdxlP-dep_Trfase"/>
</dbReference>
<reference evidence="2" key="1">
    <citation type="submission" date="2011-04" db="EMBL/GenBank/DDBJ databases">
        <title>The complete genome of Treponema brennaborense DSM 12168.</title>
        <authorList>
            <person name="Lucas S."/>
            <person name="Han J."/>
            <person name="Lapidus A."/>
            <person name="Bruce D."/>
            <person name="Goodwin L."/>
            <person name="Pitluck S."/>
            <person name="Peters L."/>
            <person name="Kyrpides N."/>
            <person name="Mavromatis K."/>
            <person name="Ivanova N."/>
            <person name="Mikhailova N."/>
            <person name="Pagani I."/>
            <person name="Teshima H."/>
            <person name="Detter J.C."/>
            <person name="Tapia R."/>
            <person name="Han C."/>
            <person name="Land M."/>
            <person name="Hauser L."/>
            <person name="Markowitz V."/>
            <person name="Cheng J.-F."/>
            <person name="Hugenholtz P."/>
            <person name="Woyke T."/>
            <person name="Wu D."/>
            <person name="Gronow S."/>
            <person name="Wellnitz S."/>
            <person name="Brambilla E."/>
            <person name="Klenk H.-P."/>
            <person name="Eisen J.A."/>
        </authorList>
    </citation>
    <scope>NUCLEOTIDE SEQUENCE [LARGE SCALE GENOMIC DNA]</scope>
    <source>
        <strain evidence="2">DSM 12168 / CIP 105900 / DD5/3</strain>
    </source>
</reference>
<accession>F4LID6</accession>
<dbReference type="SUPFAM" id="SSF53383">
    <property type="entry name" value="PLP-dependent transferases"/>
    <property type="match status" value="1"/>
</dbReference>
<protein>
    <recommendedName>
        <fullName evidence="3">DegT/DnrJ/EryC1/StrS aminotransferase</fullName>
    </recommendedName>
</protein>
<proteinExistence type="predicted"/>
<dbReference type="RefSeq" id="WP_013757896.1">
    <property type="nucleotide sequence ID" value="NC_015500.1"/>
</dbReference>
<dbReference type="eggNOG" id="COG0399">
    <property type="taxonomic scope" value="Bacteria"/>
</dbReference>
<dbReference type="HOGENOM" id="CLU_059313_0_0_12"/>
<dbReference type="EMBL" id="CP002696">
    <property type="protein sequence ID" value="AEE16177.1"/>
    <property type="molecule type" value="Genomic_DNA"/>
</dbReference>
<dbReference type="OrthoDB" id="8955051at2"/>
<dbReference type="Proteomes" id="UP000006546">
    <property type="component" value="Chromosome"/>
</dbReference>
<evidence type="ECO:0000313" key="2">
    <source>
        <dbReference type="Proteomes" id="UP000006546"/>
    </source>
</evidence>
<dbReference type="STRING" id="906968.Trebr_0738"/>
<evidence type="ECO:0000313" key="1">
    <source>
        <dbReference type="EMBL" id="AEE16177.1"/>
    </source>
</evidence>
<name>F4LID6_TREBD</name>
<organism evidence="1 2">
    <name type="scientific">Treponema brennaborense (strain DSM 12168 / CIP 105900 / DD5/3)</name>
    <dbReference type="NCBI Taxonomy" id="906968"/>
    <lineage>
        <taxon>Bacteria</taxon>
        <taxon>Pseudomonadati</taxon>
        <taxon>Spirochaetota</taxon>
        <taxon>Spirochaetia</taxon>
        <taxon>Spirochaetales</taxon>
        <taxon>Treponemataceae</taxon>
        <taxon>Treponema</taxon>
    </lineage>
</organism>
<evidence type="ECO:0008006" key="3">
    <source>
        <dbReference type="Google" id="ProtNLM"/>
    </source>
</evidence>